<sequence>MVNLNPLHGKSGMAMLRPTDSEARLSAATTTMSARGRGVLVKQKPVVRRSEIVQNCEPPGSPLEFPACGRESKTEPPLPPLRRSSSFSFSAIGREFEQGLTDAFTGIPENLFADADSGQTPTVPLEGDPLNDEAKQHMQIFTAEQKPHVANVVGASKQTAASGEIVGTDLQSSSAAPRSTFSQAIKFFFGAEDKIRRNSSIFRSSSKRSSEDGCQDIDTKDEVDEAYTKYLNVEIPHIIMDSRMFELEGRKLAHK</sequence>
<proteinExistence type="predicted"/>
<gene>
    <name evidence="1" type="ORF">BV22DRAFT_39085</name>
</gene>
<reference evidence="1" key="1">
    <citation type="journal article" date="2021" name="New Phytol.">
        <title>Evolutionary innovations through gain and loss of genes in the ectomycorrhizal Boletales.</title>
        <authorList>
            <person name="Wu G."/>
            <person name="Miyauchi S."/>
            <person name="Morin E."/>
            <person name="Kuo A."/>
            <person name="Drula E."/>
            <person name="Varga T."/>
            <person name="Kohler A."/>
            <person name="Feng B."/>
            <person name="Cao Y."/>
            <person name="Lipzen A."/>
            <person name="Daum C."/>
            <person name="Hundley H."/>
            <person name="Pangilinan J."/>
            <person name="Johnson J."/>
            <person name="Barry K."/>
            <person name="LaButti K."/>
            <person name="Ng V."/>
            <person name="Ahrendt S."/>
            <person name="Min B."/>
            <person name="Choi I.G."/>
            <person name="Park H."/>
            <person name="Plett J.M."/>
            <person name="Magnuson J."/>
            <person name="Spatafora J.W."/>
            <person name="Nagy L.G."/>
            <person name="Henrissat B."/>
            <person name="Grigoriev I.V."/>
            <person name="Yang Z.L."/>
            <person name="Xu J."/>
            <person name="Martin F.M."/>
        </authorList>
    </citation>
    <scope>NUCLEOTIDE SEQUENCE</scope>
    <source>
        <strain evidence="1">KUC20120723A-06</strain>
    </source>
</reference>
<evidence type="ECO:0000313" key="2">
    <source>
        <dbReference type="Proteomes" id="UP000790709"/>
    </source>
</evidence>
<protein>
    <submittedName>
        <fullName evidence="1">Uncharacterized protein</fullName>
    </submittedName>
</protein>
<organism evidence="1 2">
    <name type="scientific">Leucogyrophana mollusca</name>
    <dbReference type="NCBI Taxonomy" id="85980"/>
    <lineage>
        <taxon>Eukaryota</taxon>
        <taxon>Fungi</taxon>
        <taxon>Dikarya</taxon>
        <taxon>Basidiomycota</taxon>
        <taxon>Agaricomycotina</taxon>
        <taxon>Agaricomycetes</taxon>
        <taxon>Agaricomycetidae</taxon>
        <taxon>Boletales</taxon>
        <taxon>Boletales incertae sedis</taxon>
        <taxon>Leucogyrophana</taxon>
    </lineage>
</organism>
<accession>A0ACB8C1C9</accession>
<name>A0ACB8C1C9_9AGAM</name>
<comment type="caution">
    <text evidence="1">The sequence shown here is derived from an EMBL/GenBank/DDBJ whole genome shotgun (WGS) entry which is preliminary data.</text>
</comment>
<dbReference type="EMBL" id="MU266329">
    <property type="protein sequence ID" value="KAH7930857.1"/>
    <property type="molecule type" value="Genomic_DNA"/>
</dbReference>
<dbReference type="Proteomes" id="UP000790709">
    <property type="component" value="Unassembled WGS sequence"/>
</dbReference>
<evidence type="ECO:0000313" key="1">
    <source>
        <dbReference type="EMBL" id="KAH7930857.1"/>
    </source>
</evidence>
<keyword evidence="2" id="KW-1185">Reference proteome</keyword>